<reference evidence="1" key="1">
    <citation type="submission" date="2019-05" db="EMBL/GenBank/DDBJ databases">
        <title>Whole genome sequencing of Pseudanabaena catenata USMAC16.</title>
        <authorList>
            <person name="Khan Z."/>
            <person name="Omar W.M."/>
            <person name="Convey P."/>
            <person name="Merican F."/>
            <person name="Najimudin N."/>
        </authorList>
    </citation>
    <scope>NUCLEOTIDE SEQUENCE</scope>
    <source>
        <strain evidence="1">USMAC16</strain>
    </source>
</reference>
<organism evidence="1 2">
    <name type="scientific">Pseudanabaena catenata USMAC16</name>
    <dbReference type="NCBI Taxonomy" id="1855837"/>
    <lineage>
        <taxon>Bacteria</taxon>
        <taxon>Bacillati</taxon>
        <taxon>Cyanobacteriota</taxon>
        <taxon>Cyanophyceae</taxon>
        <taxon>Pseudanabaenales</taxon>
        <taxon>Pseudanabaenaceae</taxon>
        <taxon>Pseudanabaena</taxon>
    </lineage>
</organism>
<dbReference type="EMBL" id="VBTY01000002">
    <property type="protein sequence ID" value="MDG3493016.1"/>
    <property type="molecule type" value="Genomic_DNA"/>
</dbReference>
<gene>
    <name evidence="1" type="ORF">FEV09_00430</name>
</gene>
<proteinExistence type="predicted"/>
<evidence type="ECO:0000313" key="2">
    <source>
        <dbReference type="Proteomes" id="UP001152872"/>
    </source>
</evidence>
<evidence type="ECO:0000313" key="1">
    <source>
        <dbReference type="EMBL" id="MDG3493016.1"/>
    </source>
</evidence>
<protein>
    <submittedName>
        <fullName evidence="1">Uncharacterized protein</fullName>
    </submittedName>
</protein>
<dbReference type="RefSeq" id="WP_009625042.1">
    <property type="nucleotide sequence ID" value="NZ_VBTY01000002.1"/>
</dbReference>
<dbReference type="Proteomes" id="UP001152872">
    <property type="component" value="Unassembled WGS sequence"/>
</dbReference>
<dbReference type="AlphaFoldDB" id="A0A9X4M8N6"/>
<comment type="caution">
    <text evidence="1">The sequence shown here is derived from an EMBL/GenBank/DDBJ whole genome shotgun (WGS) entry which is preliminary data.</text>
</comment>
<name>A0A9X4M8N6_9CYAN</name>
<sequence length="149" mass="16514">MLEIASILLNLNLSTPNLNADLGSKSLPLRIAHEVRTANEVGGTLHIEPDDRPIAGQRSRAWIALTRRGGEVIPYNNCNCRLEVRSLTNKNIKFTVSQMPSILDRYLGLPSIEIVFPQVGRYELLLNGAPKGDEDFSPFELTFTVNVGK</sequence>
<keyword evidence="2" id="KW-1185">Reference proteome</keyword>
<accession>A0A9X4M8N6</accession>